<proteinExistence type="predicted"/>
<feature type="compositionally biased region" description="Basic and acidic residues" evidence="1">
    <location>
        <begin position="1"/>
        <end position="12"/>
    </location>
</feature>
<dbReference type="Proteomes" id="UP000604825">
    <property type="component" value="Unassembled WGS sequence"/>
</dbReference>
<organism evidence="2 3">
    <name type="scientific">Miscanthus lutarioriparius</name>
    <dbReference type="NCBI Taxonomy" id="422564"/>
    <lineage>
        <taxon>Eukaryota</taxon>
        <taxon>Viridiplantae</taxon>
        <taxon>Streptophyta</taxon>
        <taxon>Embryophyta</taxon>
        <taxon>Tracheophyta</taxon>
        <taxon>Spermatophyta</taxon>
        <taxon>Magnoliopsida</taxon>
        <taxon>Liliopsida</taxon>
        <taxon>Poales</taxon>
        <taxon>Poaceae</taxon>
        <taxon>PACMAD clade</taxon>
        <taxon>Panicoideae</taxon>
        <taxon>Andropogonodae</taxon>
        <taxon>Andropogoneae</taxon>
        <taxon>Saccharinae</taxon>
        <taxon>Miscanthus</taxon>
    </lineage>
</organism>
<sequence length="85" mass="8825">MEEDGGGGRKQDTTAAASKAQREAAAAGVSVHEWLQHVKASFLGLVGKVTATSEQEAAEADMRAAKAQVEATDEAEAKKKRLADG</sequence>
<protein>
    <submittedName>
        <fullName evidence="2">Uncharacterized protein</fullName>
    </submittedName>
</protein>
<accession>A0A811S3P2</accession>
<feature type="compositionally biased region" description="Low complexity" evidence="1">
    <location>
        <begin position="15"/>
        <end position="27"/>
    </location>
</feature>
<comment type="caution">
    <text evidence="2">The sequence shown here is derived from an EMBL/GenBank/DDBJ whole genome shotgun (WGS) entry which is preliminary data.</text>
</comment>
<evidence type="ECO:0000256" key="1">
    <source>
        <dbReference type="SAM" id="MobiDB-lite"/>
    </source>
</evidence>
<evidence type="ECO:0000313" key="2">
    <source>
        <dbReference type="EMBL" id="CAD6336040.1"/>
    </source>
</evidence>
<gene>
    <name evidence="2" type="ORF">NCGR_LOCUS60138</name>
</gene>
<evidence type="ECO:0000313" key="3">
    <source>
        <dbReference type="Proteomes" id="UP000604825"/>
    </source>
</evidence>
<keyword evidence="3" id="KW-1185">Reference proteome</keyword>
<name>A0A811S3P2_9POAL</name>
<dbReference type="AlphaFoldDB" id="A0A811S3P2"/>
<feature type="region of interest" description="Disordered" evidence="1">
    <location>
        <begin position="1"/>
        <end position="27"/>
    </location>
</feature>
<reference evidence="2" key="1">
    <citation type="submission" date="2020-10" db="EMBL/GenBank/DDBJ databases">
        <authorList>
            <person name="Han B."/>
            <person name="Lu T."/>
            <person name="Zhao Q."/>
            <person name="Huang X."/>
            <person name="Zhao Y."/>
        </authorList>
    </citation>
    <scope>NUCLEOTIDE SEQUENCE</scope>
</reference>
<dbReference type="EMBL" id="CAJGYO010000018">
    <property type="protein sequence ID" value="CAD6336040.1"/>
    <property type="molecule type" value="Genomic_DNA"/>
</dbReference>